<dbReference type="EMBL" id="AGZS01000002">
    <property type="protein sequence ID" value="EJD65141.1"/>
    <property type="molecule type" value="Genomic_DNA"/>
</dbReference>
<evidence type="ECO:0000313" key="3">
    <source>
        <dbReference type="Proteomes" id="UP000006415"/>
    </source>
</evidence>
<dbReference type="RefSeq" id="WP_007147652.1">
    <property type="nucleotide sequence ID" value="NZ_AKCI01000001.1"/>
</dbReference>
<dbReference type="Proteomes" id="UP000006415">
    <property type="component" value="Unassembled WGS sequence"/>
</dbReference>
<sequence>MMDTESESPAGVNSGSGKARDSEAAGSGGTGRAPVRRRHKRVVRKGAELFDADSMDGLSGASVSGMRAADGDTVYSSGAGWREADEEERILNELPPHWGIFDAEKR</sequence>
<accession>J0X180</accession>
<organism evidence="2 3">
    <name type="scientific">Scardovia wiggsiae F0424</name>
    <dbReference type="NCBI Taxonomy" id="857290"/>
    <lineage>
        <taxon>Bacteria</taxon>
        <taxon>Bacillati</taxon>
        <taxon>Actinomycetota</taxon>
        <taxon>Actinomycetes</taxon>
        <taxon>Bifidobacteriales</taxon>
        <taxon>Bifidobacteriaceae</taxon>
        <taxon>Scardovia</taxon>
    </lineage>
</organism>
<proteinExistence type="predicted"/>
<dbReference type="STRING" id="857290.HMPREF9156_00585"/>
<name>J0X180_9BIFI</name>
<dbReference type="OrthoDB" id="5150097at2"/>
<gene>
    <name evidence="2" type="ORF">HMPREF9156_00585</name>
</gene>
<reference evidence="2 3" key="1">
    <citation type="submission" date="2012-01" db="EMBL/GenBank/DDBJ databases">
        <title>The Genome Sequence of Scardovia wiggsiae F0424.</title>
        <authorList>
            <consortium name="The Broad Institute Genome Sequencing Platform"/>
            <person name="Earl A."/>
            <person name="Ward D."/>
            <person name="Feldgarden M."/>
            <person name="Gevers D."/>
            <person name="Izard J."/>
            <person name="Ganesan A."/>
            <person name="Baranova O.V."/>
            <person name="Blanton J.M."/>
            <person name="Tanner A.C."/>
            <person name="Mathney J."/>
            <person name="Dewhirst F.E."/>
            <person name="Young S.K."/>
            <person name="Zeng Q."/>
            <person name="Gargeya S."/>
            <person name="Fitzgerald M."/>
            <person name="Haas B."/>
            <person name="Abouelleil A."/>
            <person name="Alvarado L."/>
            <person name="Arachchi H.M."/>
            <person name="Berlin A."/>
            <person name="Chapman S.B."/>
            <person name="Gearin G."/>
            <person name="Goldberg J."/>
            <person name="Griggs A."/>
            <person name="Gujja S."/>
            <person name="Hansen M."/>
            <person name="Heiman D."/>
            <person name="Howarth C."/>
            <person name="Larimer J."/>
            <person name="Lui A."/>
            <person name="MacDonald P.J.P."/>
            <person name="McCowen C."/>
            <person name="Montmayeur A."/>
            <person name="Murphy C."/>
            <person name="Neiman D."/>
            <person name="Pearson M."/>
            <person name="Priest M."/>
            <person name="Roberts A."/>
            <person name="Saif S."/>
            <person name="Shea T."/>
            <person name="Sisk P."/>
            <person name="Stolte C."/>
            <person name="Sykes S."/>
            <person name="Wortman J."/>
            <person name="Nusbaum C."/>
            <person name="Birren B."/>
        </authorList>
    </citation>
    <scope>NUCLEOTIDE SEQUENCE [LARGE SCALE GENOMIC DNA]</scope>
    <source>
        <strain evidence="2 3">F0424</strain>
    </source>
</reference>
<dbReference type="HOGENOM" id="CLU_2221385_0_0_11"/>
<keyword evidence="3" id="KW-1185">Reference proteome</keyword>
<evidence type="ECO:0000313" key="2">
    <source>
        <dbReference type="EMBL" id="EJD65141.1"/>
    </source>
</evidence>
<dbReference type="AlphaFoldDB" id="J0X180"/>
<comment type="caution">
    <text evidence="2">The sequence shown here is derived from an EMBL/GenBank/DDBJ whole genome shotgun (WGS) entry which is preliminary data.</text>
</comment>
<feature type="region of interest" description="Disordered" evidence="1">
    <location>
        <begin position="1"/>
        <end position="44"/>
    </location>
</feature>
<feature type="compositionally biased region" description="Basic residues" evidence="1">
    <location>
        <begin position="34"/>
        <end position="44"/>
    </location>
</feature>
<protein>
    <submittedName>
        <fullName evidence="2">Uncharacterized protein</fullName>
    </submittedName>
</protein>
<dbReference type="GeneID" id="97291399"/>
<evidence type="ECO:0000256" key="1">
    <source>
        <dbReference type="SAM" id="MobiDB-lite"/>
    </source>
</evidence>